<feature type="domain" description="Nematode cuticle collagen N-terminal" evidence="4">
    <location>
        <begin position="12"/>
        <end position="64"/>
    </location>
</feature>
<evidence type="ECO:0000313" key="6">
    <source>
        <dbReference type="WBParaSite" id="ACAC_0000476301-mRNA-1"/>
    </source>
</evidence>
<dbReference type="Gene3D" id="1.20.5.320">
    <property type="entry name" value="6-Phosphogluconate Dehydrogenase, domain 3"/>
    <property type="match status" value="1"/>
</dbReference>
<dbReference type="WBParaSite" id="ACAC_0000476301-mRNA-1">
    <property type="protein sequence ID" value="ACAC_0000476301-mRNA-1"/>
    <property type="gene ID" value="ACAC_0000476301"/>
</dbReference>
<reference evidence="5" key="1">
    <citation type="submission" date="2012-09" db="EMBL/GenBank/DDBJ databases">
        <authorList>
            <person name="Martin A.A."/>
        </authorList>
    </citation>
    <scope>NUCLEOTIDE SEQUENCE</scope>
</reference>
<dbReference type="Proteomes" id="UP000035642">
    <property type="component" value="Unassembled WGS sequence"/>
</dbReference>
<evidence type="ECO:0000256" key="3">
    <source>
        <dbReference type="SAM" id="Phobius"/>
    </source>
</evidence>
<dbReference type="PANTHER" id="PTHR24637">
    <property type="entry name" value="COLLAGEN"/>
    <property type="match status" value="1"/>
</dbReference>
<keyword evidence="1" id="KW-0677">Repeat</keyword>
<dbReference type="AlphaFoldDB" id="A0A0K0D3W8"/>
<reference evidence="6" key="2">
    <citation type="submission" date="2017-02" db="UniProtKB">
        <authorList>
            <consortium name="WormBaseParasite"/>
        </authorList>
    </citation>
    <scope>IDENTIFICATION</scope>
</reference>
<feature type="region of interest" description="Disordered" evidence="2">
    <location>
        <begin position="107"/>
        <end position="162"/>
    </location>
</feature>
<keyword evidence="5" id="KW-1185">Reference proteome</keyword>
<keyword evidence="3" id="KW-0472">Membrane</keyword>
<dbReference type="STRING" id="6313.A0A0K0D3W8"/>
<keyword evidence="3" id="KW-0812">Transmembrane</keyword>
<accession>A0A0K0D3W8</accession>
<feature type="region of interest" description="Disordered" evidence="2">
    <location>
        <begin position="180"/>
        <end position="214"/>
    </location>
</feature>
<dbReference type="GO" id="GO:0042302">
    <property type="term" value="F:structural constituent of cuticle"/>
    <property type="evidence" value="ECO:0007669"/>
    <property type="project" value="InterPro"/>
</dbReference>
<sequence>MDLKHRVKAYHFAAFTAGIFSAVSVISFCIALPIVIKHIIDVKRKIENDVRYCKNSTKKNLYEAGIIINTVPPSNRTVRQLSKSDAAVTDFEGDICAAEYCLPGPQGPPGRLGRPGAPGRPPQKPCEEVTPPPCRPCPPGPPGPPGKQGPPGARYRMETQENRKPTLCVALRYLRDQEVGPKEAHGPEGSPGADGNPGKPGERGPLGTPGERGICPKYCAIDGGVLFEDGSRQ</sequence>
<evidence type="ECO:0000313" key="5">
    <source>
        <dbReference type="Proteomes" id="UP000035642"/>
    </source>
</evidence>
<dbReference type="Pfam" id="PF01484">
    <property type="entry name" value="Col_cuticle_N"/>
    <property type="match status" value="1"/>
</dbReference>
<dbReference type="InterPro" id="IPR002486">
    <property type="entry name" value="Col_cuticle_N"/>
</dbReference>
<name>A0A0K0D3W8_ANGCA</name>
<evidence type="ECO:0000259" key="4">
    <source>
        <dbReference type="SMART" id="SM01088"/>
    </source>
</evidence>
<feature type="transmembrane region" description="Helical" evidence="3">
    <location>
        <begin position="12"/>
        <end position="36"/>
    </location>
</feature>
<evidence type="ECO:0000256" key="1">
    <source>
        <dbReference type="ARBA" id="ARBA00022737"/>
    </source>
</evidence>
<organism evidence="5 6">
    <name type="scientific">Angiostrongylus cantonensis</name>
    <name type="common">Rat lungworm</name>
    <dbReference type="NCBI Taxonomy" id="6313"/>
    <lineage>
        <taxon>Eukaryota</taxon>
        <taxon>Metazoa</taxon>
        <taxon>Ecdysozoa</taxon>
        <taxon>Nematoda</taxon>
        <taxon>Chromadorea</taxon>
        <taxon>Rhabditida</taxon>
        <taxon>Rhabditina</taxon>
        <taxon>Rhabditomorpha</taxon>
        <taxon>Strongyloidea</taxon>
        <taxon>Metastrongylidae</taxon>
        <taxon>Angiostrongylus</taxon>
    </lineage>
</organism>
<dbReference type="SMART" id="SM01088">
    <property type="entry name" value="Col_cuticle_N"/>
    <property type="match status" value="1"/>
</dbReference>
<evidence type="ECO:0000256" key="2">
    <source>
        <dbReference type="SAM" id="MobiDB-lite"/>
    </source>
</evidence>
<feature type="compositionally biased region" description="Pro residues" evidence="2">
    <location>
        <begin position="118"/>
        <end position="148"/>
    </location>
</feature>
<proteinExistence type="predicted"/>
<protein>
    <submittedName>
        <fullName evidence="6">Col_cuticle_N domain-containing protein</fullName>
    </submittedName>
</protein>
<keyword evidence="3" id="KW-1133">Transmembrane helix</keyword>
<dbReference type="PANTHER" id="PTHR24637:SF262">
    <property type="entry name" value="CUTICLE COLLAGEN 34-RELATED"/>
    <property type="match status" value="1"/>
</dbReference>